<sequence>MSTKVRKCREPARVTLPAPEEEEDGEAEGAESQRRRRGWRGVNGGLEPPCQRAPPSPGPDATVGIMLCCGKWENYPVHVTRSCCGGVLQNE</sequence>
<feature type="region of interest" description="Disordered" evidence="1">
    <location>
        <begin position="1"/>
        <end position="58"/>
    </location>
</feature>
<evidence type="ECO:0000313" key="2">
    <source>
        <dbReference type="EMBL" id="ERE90912.1"/>
    </source>
</evidence>
<protein>
    <submittedName>
        <fullName evidence="2">Short transient receptor potential channel 3</fullName>
    </submittedName>
</protein>
<feature type="compositionally biased region" description="Acidic residues" evidence="1">
    <location>
        <begin position="19"/>
        <end position="29"/>
    </location>
</feature>
<keyword evidence="2" id="KW-0675">Receptor</keyword>
<name>A0A061IRB5_CRIGR</name>
<proteinExistence type="predicted"/>
<dbReference type="AlphaFoldDB" id="A0A061IRB5"/>
<evidence type="ECO:0000313" key="3">
    <source>
        <dbReference type="Proteomes" id="UP000030759"/>
    </source>
</evidence>
<gene>
    <name evidence="2" type="ORF">H671_1g1306</name>
</gene>
<dbReference type="EMBL" id="KE663727">
    <property type="protein sequence ID" value="ERE90912.1"/>
    <property type="molecule type" value="Genomic_DNA"/>
</dbReference>
<dbReference type="Proteomes" id="UP000030759">
    <property type="component" value="Unassembled WGS sequence"/>
</dbReference>
<accession>A0A061IRB5</accession>
<evidence type="ECO:0000256" key="1">
    <source>
        <dbReference type="SAM" id="MobiDB-lite"/>
    </source>
</evidence>
<organism evidence="2 3">
    <name type="scientific">Cricetulus griseus</name>
    <name type="common">Chinese hamster</name>
    <name type="synonym">Cricetulus barabensis griseus</name>
    <dbReference type="NCBI Taxonomy" id="10029"/>
    <lineage>
        <taxon>Eukaryota</taxon>
        <taxon>Metazoa</taxon>
        <taxon>Chordata</taxon>
        <taxon>Craniata</taxon>
        <taxon>Vertebrata</taxon>
        <taxon>Euteleostomi</taxon>
        <taxon>Mammalia</taxon>
        <taxon>Eutheria</taxon>
        <taxon>Euarchontoglires</taxon>
        <taxon>Glires</taxon>
        <taxon>Rodentia</taxon>
        <taxon>Myomorpha</taxon>
        <taxon>Muroidea</taxon>
        <taxon>Cricetidae</taxon>
        <taxon>Cricetinae</taxon>
        <taxon>Cricetulus</taxon>
    </lineage>
</organism>
<reference evidence="3" key="1">
    <citation type="journal article" date="2013" name="Nat. Biotechnol.">
        <title>Chinese hamster genome sequenced from sorted chromosomes.</title>
        <authorList>
            <person name="Brinkrolf K."/>
            <person name="Rupp O."/>
            <person name="Laux H."/>
            <person name="Kollin F."/>
            <person name="Ernst W."/>
            <person name="Linke B."/>
            <person name="Kofler R."/>
            <person name="Romand S."/>
            <person name="Hesse F."/>
            <person name="Budach W.E."/>
            <person name="Galosy S."/>
            <person name="Muller D."/>
            <person name="Noll T."/>
            <person name="Wienberg J."/>
            <person name="Jostock T."/>
            <person name="Leonard M."/>
            <person name="Grillari J."/>
            <person name="Tauch A."/>
            <person name="Goesmann A."/>
            <person name="Helk B."/>
            <person name="Mott J.E."/>
            <person name="Puhler A."/>
            <person name="Borth N."/>
        </authorList>
    </citation>
    <scope>NUCLEOTIDE SEQUENCE [LARGE SCALE GENOMIC DNA]</scope>
    <source>
        <strain evidence="3">17A/GY</strain>
    </source>
</reference>